<dbReference type="EMBL" id="JBBUKT010000011">
    <property type="protein sequence ID" value="MEK7953494.1"/>
    <property type="molecule type" value="Genomic_DNA"/>
</dbReference>
<reference evidence="2 3" key="1">
    <citation type="submission" date="2024-04" db="EMBL/GenBank/DDBJ databases">
        <title>Luteolibacter sp. isolated from soil.</title>
        <authorList>
            <person name="An J."/>
        </authorList>
    </citation>
    <scope>NUCLEOTIDE SEQUENCE [LARGE SCALE GENOMIC DNA]</scope>
    <source>
        <strain evidence="2 3">Y139</strain>
    </source>
</reference>
<evidence type="ECO:0000313" key="2">
    <source>
        <dbReference type="EMBL" id="MEK7953494.1"/>
    </source>
</evidence>
<dbReference type="RefSeq" id="WP_345789675.1">
    <property type="nucleotide sequence ID" value="NZ_JBBUKT010000011.1"/>
</dbReference>
<keyword evidence="1" id="KW-1277">Toxin-antitoxin system</keyword>
<dbReference type="InterPro" id="IPR035093">
    <property type="entry name" value="RelE/ParE_toxin_dom_sf"/>
</dbReference>
<proteinExistence type="predicted"/>
<dbReference type="Proteomes" id="UP001371305">
    <property type="component" value="Unassembled WGS sequence"/>
</dbReference>
<evidence type="ECO:0000256" key="1">
    <source>
        <dbReference type="ARBA" id="ARBA00022649"/>
    </source>
</evidence>
<dbReference type="InterPro" id="IPR007712">
    <property type="entry name" value="RelE/ParE_toxin"/>
</dbReference>
<name>A0ABU9B2T3_9BACT</name>
<accession>A0ABU9B2T3</accession>
<keyword evidence="3" id="KW-1185">Reference proteome</keyword>
<evidence type="ECO:0000313" key="3">
    <source>
        <dbReference type="Proteomes" id="UP001371305"/>
    </source>
</evidence>
<protein>
    <submittedName>
        <fullName evidence="2">Type II toxin-antitoxin system RelE/ParE family toxin</fullName>
    </submittedName>
</protein>
<organism evidence="2 3">
    <name type="scientific">Luteolibacter soli</name>
    <dbReference type="NCBI Taxonomy" id="3135280"/>
    <lineage>
        <taxon>Bacteria</taxon>
        <taxon>Pseudomonadati</taxon>
        <taxon>Verrucomicrobiota</taxon>
        <taxon>Verrucomicrobiia</taxon>
        <taxon>Verrucomicrobiales</taxon>
        <taxon>Verrucomicrobiaceae</taxon>
        <taxon>Luteolibacter</taxon>
    </lineage>
</organism>
<sequence>MPKVIFHRLIRKDLDGVLSYYERESGSALADRFFESFLSVVEKALNDPRHFHVAAGVLRRANLPDFPYHFLYREKPFGIRVLVLRHDRRHPDFGLRRR</sequence>
<gene>
    <name evidence="2" type="ORF">WKV53_23470</name>
</gene>
<dbReference type="Gene3D" id="3.30.2310.20">
    <property type="entry name" value="RelE-like"/>
    <property type="match status" value="1"/>
</dbReference>
<dbReference type="Pfam" id="PF05016">
    <property type="entry name" value="ParE_toxin"/>
    <property type="match status" value="1"/>
</dbReference>
<comment type="caution">
    <text evidence="2">The sequence shown here is derived from an EMBL/GenBank/DDBJ whole genome shotgun (WGS) entry which is preliminary data.</text>
</comment>